<dbReference type="EMBL" id="KN831778">
    <property type="protein sequence ID" value="KIM42333.1"/>
    <property type="molecule type" value="Genomic_DNA"/>
</dbReference>
<protein>
    <submittedName>
        <fullName evidence="10">Uncharacterized protein</fullName>
    </submittedName>
</protein>
<gene>
    <name evidence="10" type="ORF">M413DRAFT_27121</name>
</gene>
<feature type="domain" description="Nucleolar protein 10-like second" evidence="8">
    <location>
        <begin position="392"/>
        <end position="440"/>
    </location>
</feature>
<keyword evidence="5" id="KW-0539">Nucleus</keyword>
<feature type="compositionally biased region" description="Basic and acidic residues" evidence="6">
    <location>
        <begin position="621"/>
        <end position="636"/>
    </location>
</feature>
<feature type="domain" description="NUC153" evidence="7">
    <location>
        <begin position="526"/>
        <end position="553"/>
    </location>
</feature>
<dbReference type="Pfam" id="PF08159">
    <property type="entry name" value="NUC153"/>
    <property type="match status" value="1"/>
</dbReference>
<feature type="region of interest" description="Disordered" evidence="6">
    <location>
        <begin position="487"/>
        <end position="528"/>
    </location>
</feature>
<evidence type="ECO:0000256" key="3">
    <source>
        <dbReference type="ARBA" id="ARBA00022574"/>
    </source>
</evidence>
<evidence type="ECO:0000256" key="1">
    <source>
        <dbReference type="ARBA" id="ARBA00004604"/>
    </source>
</evidence>
<feature type="region of interest" description="Disordered" evidence="6">
    <location>
        <begin position="549"/>
        <end position="773"/>
    </location>
</feature>
<evidence type="ECO:0000259" key="8">
    <source>
        <dbReference type="Pfam" id="PF23097"/>
    </source>
</evidence>
<feature type="compositionally biased region" description="Basic and acidic residues" evidence="6">
    <location>
        <begin position="737"/>
        <end position="751"/>
    </location>
</feature>
<feature type="compositionally biased region" description="Basic and acidic residues" evidence="6">
    <location>
        <begin position="706"/>
        <end position="728"/>
    </location>
</feature>
<evidence type="ECO:0000256" key="6">
    <source>
        <dbReference type="SAM" id="MobiDB-lite"/>
    </source>
</evidence>
<feature type="domain" description="Nucleolar protein 10-like N-terminal" evidence="9">
    <location>
        <begin position="9"/>
        <end position="387"/>
    </location>
</feature>
<dbReference type="Pfam" id="PF23097">
    <property type="entry name" value="NOL10_2nd"/>
    <property type="match status" value="1"/>
</dbReference>
<dbReference type="STRING" id="686832.A0A0C2XXE8"/>
<keyword evidence="11" id="KW-1185">Reference proteome</keyword>
<dbReference type="OrthoDB" id="273340at2759"/>
<dbReference type="AlphaFoldDB" id="A0A0C2XXE8"/>
<feature type="compositionally biased region" description="Acidic residues" evidence="6">
    <location>
        <begin position="585"/>
        <end position="594"/>
    </location>
</feature>
<evidence type="ECO:0000256" key="4">
    <source>
        <dbReference type="ARBA" id="ARBA00022737"/>
    </source>
</evidence>
<dbReference type="GO" id="GO:0032040">
    <property type="term" value="C:small-subunit processome"/>
    <property type="evidence" value="ECO:0007669"/>
    <property type="project" value="TreeGrafter"/>
</dbReference>
<feature type="compositionally biased region" description="Polar residues" evidence="6">
    <location>
        <begin position="655"/>
        <end position="665"/>
    </location>
</feature>
<dbReference type="HOGENOM" id="CLU_009923_0_0_1"/>
<keyword evidence="4" id="KW-0677">Repeat</keyword>
<dbReference type="Gene3D" id="2.130.10.10">
    <property type="entry name" value="YVTN repeat-like/Quinoprotein amine dehydrogenase"/>
    <property type="match status" value="1"/>
</dbReference>
<reference evidence="11" key="2">
    <citation type="submission" date="2015-01" db="EMBL/GenBank/DDBJ databases">
        <title>Evolutionary Origins and Diversification of the Mycorrhizal Mutualists.</title>
        <authorList>
            <consortium name="DOE Joint Genome Institute"/>
            <consortium name="Mycorrhizal Genomics Consortium"/>
            <person name="Kohler A."/>
            <person name="Kuo A."/>
            <person name="Nagy L.G."/>
            <person name="Floudas D."/>
            <person name="Copeland A."/>
            <person name="Barry K.W."/>
            <person name="Cichocki N."/>
            <person name="Veneault-Fourrey C."/>
            <person name="LaButti K."/>
            <person name="Lindquist E.A."/>
            <person name="Lipzen A."/>
            <person name="Lundell T."/>
            <person name="Morin E."/>
            <person name="Murat C."/>
            <person name="Riley R."/>
            <person name="Ohm R."/>
            <person name="Sun H."/>
            <person name="Tunlid A."/>
            <person name="Henrissat B."/>
            <person name="Grigoriev I.V."/>
            <person name="Hibbett D.S."/>
            <person name="Martin F."/>
        </authorList>
    </citation>
    <scope>NUCLEOTIDE SEQUENCE [LARGE SCALE GENOMIC DNA]</scope>
    <source>
        <strain evidence="11">h7</strain>
    </source>
</reference>
<feature type="compositionally biased region" description="Polar residues" evidence="6">
    <location>
        <begin position="551"/>
        <end position="564"/>
    </location>
</feature>
<evidence type="ECO:0000256" key="5">
    <source>
        <dbReference type="ARBA" id="ARBA00023242"/>
    </source>
</evidence>
<evidence type="ECO:0000259" key="7">
    <source>
        <dbReference type="Pfam" id="PF08159"/>
    </source>
</evidence>
<evidence type="ECO:0000313" key="11">
    <source>
        <dbReference type="Proteomes" id="UP000053424"/>
    </source>
</evidence>
<dbReference type="InterPro" id="IPR056551">
    <property type="entry name" value="Beta-prop_NOL10_N"/>
</dbReference>
<evidence type="ECO:0000259" key="9">
    <source>
        <dbReference type="Pfam" id="PF23098"/>
    </source>
</evidence>
<accession>A0A0C2XXE8</accession>
<keyword evidence="3" id="KW-0853">WD repeat</keyword>
<dbReference type="InterPro" id="IPR056550">
    <property type="entry name" value="NOL10_2nd"/>
</dbReference>
<dbReference type="GO" id="GO:0000462">
    <property type="term" value="P:maturation of SSU-rRNA from tricistronic rRNA transcript (SSU-rRNA, 5.8S rRNA, LSU-rRNA)"/>
    <property type="evidence" value="ECO:0007669"/>
    <property type="project" value="TreeGrafter"/>
</dbReference>
<sequence length="773" mass="86516">MVPDSDSVRVYTVNGAATGSSSSLPDWLTRKRAAKGKGKKRIIKDQIEGTIELIQGFEFPEASNRVKTTRDGHHVIATGTYKPQMRVWDLDQLSLKFERHSDAENVDFAILSDDWTKTIHLQNDRTIELHTQGGFHYRTRIPRFGRSLAYHYPSCDTYVSASGNEVYRLNLDQGRFMNPLVLEEEEDGEILGVNVIDINQAHQLLAFGIDGNGTAQFWDPRSRSRVGTLRLPRDRLMPVGSRADNLSVTAIASRMDGLSYAVGTSTGHTLLYDIRAARPFALKDQGYGLPVKTVSWIEGGSRMAGDGMVLSADKKVIKIWDRNTPASNFVSITPATDLNDVHHLPGSGLVMTANEGIQMSTFYIPQLGHAPRWASFLENITEEMEDQTTRSVYEDYKFVERSELKTLGLDHLVGTPALKPYMHGYFLSLKLYDTARIIANPFAYEEHREKMIREKMDKMAETRIRSKKEPGVKINKALAEKVLRDAEKAKQRAERKTKRKTAAELMDVDEGEEENEEPSRPNLLSDPRFAKVFEDPAFAIDENSREYALLNPSSVAQNSGSRQKTAVEEEEEESDRPSSDGLGGSDEDENEDDGRDVSSDSSAEGELTKFDPRSRPGQRNFRAEEVYQREKEENRKGWMAKKKVNMVPMRPQAGGQRSSDKTATFGQRRAPVASTSSKKPGARRSNAQQDDAPMEISWVPSSGSGGKDDGAGKRRDQSGNEKGRRKGVESFGAGLERGFEEHAELADSDRKGRTHRRKGVRSGSKNVFRRMDG</sequence>
<dbReference type="SUPFAM" id="SSF50978">
    <property type="entry name" value="WD40 repeat-like"/>
    <property type="match status" value="1"/>
</dbReference>
<proteinExistence type="inferred from homology"/>
<feature type="compositionally biased region" description="Acidic residues" evidence="6">
    <location>
        <begin position="506"/>
        <end position="516"/>
    </location>
</feature>
<dbReference type="PANTHER" id="PTHR14927">
    <property type="entry name" value="NUCLEOLAR PROTEIN 10"/>
    <property type="match status" value="1"/>
</dbReference>
<dbReference type="Proteomes" id="UP000053424">
    <property type="component" value="Unassembled WGS sequence"/>
</dbReference>
<organism evidence="10 11">
    <name type="scientific">Hebeloma cylindrosporum</name>
    <dbReference type="NCBI Taxonomy" id="76867"/>
    <lineage>
        <taxon>Eukaryota</taxon>
        <taxon>Fungi</taxon>
        <taxon>Dikarya</taxon>
        <taxon>Basidiomycota</taxon>
        <taxon>Agaricomycotina</taxon>
        <taxon>Agaricomycetes</taxon>
        <taxon>Agaricomycetidae</taxon>
        <taxon>Agaricales</taxon>
        <taxon>Agaricineae</taxon>
        <taxon>Hymenogastraceae</taxon>
        <taxon>Hebeloma</taxon>
    </lineage>
</organism>
<name>A0A0C2XXE8_HEBCY</name>
<comment type="similarity">
    <text evidence="2">Belongs to the WD repeat NOL10/ENP2 family.</text>
</comment>
<dbReference type="InterPro" id="IPR012580">
    <property type="entry name" value="NUC153"/>
</dbReference>
<dbReference type="PANTHER" id="PTHR14927:SF0">
    <property type="entry name" value="NUCLEOLAR PROTEIN 10"/>
    <property type="match status" value="1"/>
</dbReference>
<evidence type="ECO:0000313" key="10">
    <source>
        <dbReference type="EMBL" id="KIM42333.1"/>
    </source>
</evidence>
<dbReference type="Pfam" id="PF23098">
    <property type="entry name" value="Beta-prop_NOL10_N"/>
    <property type="match status" value="1"/>
</dbReference>
<dbReference type="InterPro" id="IPR036322">
    <property type="entry name" value="WD40_repeat_dom_sf"/>
</dbReference>
<evidence type="ECO:0000256" key="2">
    <source>
        <dbReference type="ARBA" id="ARBA00005264"/>
    </source>
</evidence>
<dbReference type="InterPro" id="IPR040382">
    <property type="entry name" value="NOL10/Enp2"/>
</dbReference>
<reference evidence="10 11" key="1">
    <citation type="submission" date="2014-04" db="EMBL/GenBank/DDBJ databases">
        <authorList>
            <consortium name="DOE Joint Genome Institute"/>
            <person name="Kuo A."/>
            <person name="Gay G."/>
            <person name="Dore J."/>
            <person name="Kohler A."/>
            <person name="Nagy L.G."/>
            <person name="Floudas D."/>
            <person name="Copeland A."/>
            <person name="Barry K.W."/>
            <person name="Cichocki N."/>
            <person name="Veneault-Fourrey C."/>
            <person name="LaButti K."/>
            <person name="Lindquist E.A."/>
            <person name="Lipzen A."/>
            <person name="Lundell T."/>
            <person name="Morin E."/>
            <person name="Murat C."/>
            <person name="Sun H."/>
            <person name="Tunlid A."/>
            <person name="Henrissat B."/>
            <person name="Grigoriev I.V."/>
            <person name="Hibbett D.S."/>
            <person name="Martin F."/>
            <person name="Nordberg H.P."/>
            <person name="Cantor M.N."/>
            <person name="Hua S.X."/>
        </authorList>
    </citation>
    <scope>NUCLEOTIDE SEQUENCE [LARGE SCALE GENOMIC DNA]</scope>
    <source>
        <strain evidence="11">h7</strain>
    </source>
</reference>
<dbReference type="GO" id="GO:0030686">
    <property type="term" value="C:90S preribosome"/>
    <property type="evidence" value="ECO:0007669"/>
    <property type="project" value="TreeGrafter"/>
</dbReference>
<dbReference type="InterPro" id="IPR015943">
    <property type="entry name" value="WD40/YVTN_repeat-like_dom_sf"/>
</dbReference>
<comment type="subcellular location">
    <subcellularLocation>
        <location evidence="1">Nucleus</location>
        <location evidence="1">Nucleolus</location>
    </subcellularLocation>
</comment>